<dbReference type="SUPFAM" id="SSF51905">
    <property type="entry name" value="FAD/NAD(P)-binding domain"/>
    <property type="match status" value="1"/>
</dbReference>
<dbReference type="RefSeq" id="WP_190930357.1">
    <property type="nucleotide sequence ID" value="NZ_JACXJA010000032.1"/>
</dbReference>
<dbReference type="Gene3D" id="2.60.120.260">
    <property type="entry name" value="Galactose-binding domain-like"/>
    <property type="match status" value="1"/>
</dbReference>
<evidence type="ECO:0000256" key="3">
    <source>
        <dbReference type="ARBA" id="ARBA00023002"/>
    </source>
</evidence>
<dbReference type="Gene3D" id="3.50.50.60">
    <property type="entry name" value="FAD/NAD(P)-binding domain"/>
    <property type="match status" value="1"/>
</dbReference>
<keyword evidence="5" id="KW-0411">Iron-sulfur</keyword>
<dbReference type="GO" id="GO:0016491">
    <property type="term" value="F:oxidoreductase activity"/>
    <property type="evidence" value="ECO:0007669"/>
    <property type="project" value="UniProtKB-KW"/>
</dbReference>
<dbReference type="InterPro" id="IPR036188">
    <property type="entry name" value="FAD/NAD-bd_sf"/>
</dbReference>
<dbReference type="PANTHER" id="PTHR43498">
    <property type="entry name" value="FERREDOXIN:COB-COM HETERODISULFIDE REDUCTASE SUBUNIT A"/>
    <property type="match status" value="1"/>
</dbReference>
<dbReference type="GO" id="GO:0051539">
    <property type="term" value="F:4 iron, 4 sulfur cluster binding"/>
    <property type="evidence" value="ECO:0007669"/>
    <property type="project" value="UniProtKB-KW"/>
</dbReference>
<evidence type="ECO:0000256" key="2">
    <source>
        <dbReference type="ARBA" id="ARBA00022723"/>
    </source>
</evidence>
<evidence type="ECO:0000313" key="7">
    <source>
        <dbReference type="Proteomes" id="UP000639396"/>
    </source>
</evidence>
<keyword evidence="4" id="KW-0408">Iron</keyword>
<sequence length="604" mass="67251">MGKPDTKLLSTDILIAGGGMTGVAAAIAAARNGARVIVCQERSVLGGNASSEIRMNISGASTIGKELETERRETGIIEEIMLECAVRNPQRSASMLDLILYEKCRAEPNLTLMLNTAVVGAEVEGSRIRSAYAVRESTEESFTIHSDIFVDCTGDGRLGFEAGADFTTGREAVEEYNESGASLNRDAYRLGSSLLFTSKDMGRPMPFTAPEWARKFTEEDLKFRSHDSWEFGYWWVEFGGTLDTIKDNEQIRDELLAIMLGVWDHIKNSGNHPDSVNWALDWFGFLPGKRESRRFIGLHVLTQNDIQQAIDFDDVIAYGGWSMDTHPPQGIDAKDEKPCNQPFTPYLYGIPLRSMISRNVSNLMFAGRNLSATHIAFSSTRVMATCAVMGEGLGTFAATAVKRRLPLEQARRESDVVKEAQQQLLRQGAFLPGKMLDGNLAKLARISASSEQTHGYCGNVVDGHTRAVHGEKGVRPDLTTGGTHRWMSEPGDGRPWLELEWEEPVSVSRITIVLDTGLHRLLMLCHLDVVQNYMQWGRPQAETLKEFKLIAYDERGETEIAHIRDNYQRMIQLPVTLKNLKKLRLEVIATNGLDHARVVELVCE</sequence>
<keyword evidence="7" id="KW-1185">Reference proteome</keyword>
<comment type="caution">
    <text evidence="6">The sequence shown here is derived from an EMBL/GenBank/DDBJ whole genome shotgun (WGS) entry which is preliminary data.</text>
</comment>
<keyword evidence="3" id="KW-0560">Oxidoreductase</keyword>
<evidence type="ECO:0000256" key="5">
    <source>
        <dbReference type="ARBA" id="ARBA00023014"/>
    </source>
</evidence>
<dbReference type="PANTHER" id="PTHR43498:SF1">
    <property type="entry name" value="COB--COM HETERODISULFIDE REDUCTASE IRON-SULFUR SUBUNIT A"/>
    <property type="match status" value="1"/>
</dbReference>
<evidence type="ECO:0000313" key="6">
    <source>
        <dbReference type="EMBL" id="MBD2864730.1"/>
    </source>
</evidence>
<dbReference type="AlphaFoldDB" id="A0A927CFB1"/>
<evidence type="ECO:0000256" key="4">
    <source>
        <dbReference type="ARBA" id="ARBA00023004"/>
    </source>
</evidence>
<gene>
    <name evidence="6" type="ORF">IDH45_22365</name>
</gene>
<name>A0A927CFB1_9BACL</name>
<proteinExistence type="predicted"/>
<reference evidence="6" key="1">
    <citation type="submission" date="2020-09" db="EMBL/GenBank/DDBJ databases">
        <title>A novel bacterium of genus Paenibacillus, isolated from South China Sea.</title>
        <authorList>
            <person name="Huang H."/>
            <person name="Mo K."/>
            <person name="Hu Y."/>
        </authorList>
    </citation>
    <scope>NUCLEOTIDE SEQUENCE</scope>
    <source>
        <strain evidence="6">IB182363</strain>
    </source>
</reference>
<dbReference type="EMBL" id="JACXJA010000032">
    <property type="protein sequence ID" value="MBD2864730.1"/>
    <property type="molecule type" value="Genomic_DNA"/>
</dbReference>
<dbReference type="InterPro" id="IPR039650">
    <property type="entry name" value="HdrA-like"/>
</dbReference>
<organism evidence="6 7">
    <name type="scientific">Paenibacillus oceani</name>
    <dbReference type="NCBI Taxonomy" id="2772510"/>
    <lineage>
        <taxon>Bacteria</taxon>
        <taxon>Bacillati</taxon>
        <taxon>Bacillota</taxon>
        <taxon>Bacilli</taxon>
        <taxon>Bacillales</taxon>
        <taxon>Paenibacillaceae</taxon>
        <taxon>Paenibacillus</taxon>
    </lineage>
</organism>
<dbReference type="Pfam" id="PF12831">
    <property type="entry name" value="FAD_oxidored"/>
    <property type="match status" value="1"/>
</dbReference>
<dbReference type="Proteomes" id="UP000639396">
    <property type="component" value="Unassembled WGS sequence"/>
</dbReference>
<evidence type="ECO:0000256" key="1">
    <source>
        <dbReference type="ARBA" id="ARBA00022485"/>
    </source>
</evidence>
<protein>
    <submittedName>
        <fullName evidence="6">FAD-dependent oxidoreductase</fullName>
    </submittedName>
</protein>
<accession>A0A927CFB1</accession>
<dbReference type="GO" id="GO:0046872">
    <property type="term" value="F:metal ion binding"/>
    <property type="evidence" value="ECO:0007669"/>
    <property type="project" value="UniProtKB-KW"/>
</dbReference>
<keyword evidence="2" id="KW-0479">Metal-binding</keyword>
<keyword evidence="1" id="KW-0004">4Fe-4S</keyword>